<evidence type="ECO:0000313" key="4">
    <source>
        <dbReference type="Proteomes" id="UP000094068"/>
    </source>
</evidence>
<dbReference type="InterPro" id="IPR018247">
    <property type="entry name" value="EF_Hand_1_Ca_BS"/>
</dbReference>
<dbReference type="RefSeq" id="WP_069646987.1">
    <property type="nucleotide sequence ID" value="NZ_MIJZ01000015.1"/>
</dbReference>
<reference evidence="4" key="1">
    <citation type="submission" date="2016-09" db="EMBL/GenBank/DDBJ databases">
        <authorList>
            <person name="Gulvik C.A."/>
        </authorList>
    </citation>
    <scope>NUCLEOTIDE SEQUENCE [LARGE SCALE GENOMIC DNA]</scope>
    <source>
        <strain evidence="4">DSM 23328</strain>
    </source>
</reference>
<dbReference type="InterPro" id="IPR002048">
    <property type="entry name" value="EF_hand_dom"/>
</dbReference>
<dbReference type="GO" id="GO:0005509">
    <property type="term" value="F:calcium ion binding"/>
    <property type="evidence" value="ECO:0007669"/>
    <property type="project" value="InterPro"/>
</dbReference>
<accession>A0A1E5GCA8</accession>
<dbReference type="InterPro" id="IPR011889">
    <property type="entry name" value="Liste_lipo_26"/>
</dbReference>
<dbReference type="PANTHER" id="PTHR41775:SF1">
    <property type="entry name" value="PEPTIDASE M6-LIKE DOMAIN-CONTAINING PROTEIN"/>
    <property type="match status" value="1"/>
</dbReference>
<dbReference type="GO" id="GO:0006508">
    <property type="term" value="P:proteolysis"/>
    <property type="evidence" value="ECO:0007669"/>
    <property type="project" value="InterPro"/>
</dbReference>
<dbReference type="SUPFAM" id="SSF55486">
    <property type="entry name" value="Metalloproteases ('zincins'), catalytic domain"/>
    <property type="match status" value="2"/>
</dbReference>
<dbReference type="Pfam" id="PF03382">
    <property type="entry name" value="DUF285"/>
    <property type="match status" value="2"/>
</dbReference>
<proteinExistence type="predicted"/>
<keyword evidence="4" id="KW-1185">Reference proteome</keyword>
<dbReference type="Gene3D" id="3.80.10.10">
    <property type="entry name" value="Ribonuclease Inhibitor"/>
    <property type="match status" value="1"/>
</dbReference>
<dbReference type="PROSITE" id="PS00018">
    <property type="entry name" value="EF_HAND_1"/>
    <property type="match status" value="1"/>
</dbReference>
<dbReference type="InterPro" id="IPR032675">
    <property type="entry name" value="LRR_dom_sf"/>
</dbReference>
<evidence type="ECO:0000259" key="2">
    <source>
        <dbReference type="PROSITE" id="PS50222"/>
    </source>
</evidence>
<evidence type="ECO:0000256" key="1">
    <source>
        <dbReference type="SAM" id="SignalP"/>
    </source>
</evidence>
<dbReference type="Proteomes" id="UP000094068">
    <property type="component" value="Unassembled WGS sequence"/>
</dbReference>
<feature type="chain" id="PRO_5009177289" description="EF-hand domain-containing protein" evidence="1">
    <location>
        <begin position="29"/>
        <end position="916"/>
    </location>
</feature>
<dbReference type="PANTHER" id="PTHR41775">
    <property type="entry name" value="SECRETED PROTEIN-RELATED"/>
    <property type="match status" value="1"/>
</dbReference>
<protein>
    <recommendedName>
        <fullName evidence="2">EF-hand domain-containing protein</fullName>
    </recommendedName>
</protein>
<dbReference type="SUPFAM" id="SSF52058">
    <property type="entry name" value="L domain-like"/>
    <property type="match status" value="1"/>
</dbReference>
<dbReference type="InterPro" id="IPR005046">
    <property type="entry name" value="DUF285"/>
</dbReference>
<feature type="domain" description="EF-hand" evidence="2">
    <location>
        <begin position="250"/>
        <end position="274"/>
    </location>
</feature>
<dbReference type="NCBIfam" id="TIGR02167">
    <property type="entry name" value="Liste_lipo_26"/>
    <property type="match status" value="7"/>
</dbReference>
<organism evidence="3 4">
    <name type="scientific">Enterococcus ureasiticus</name>
    <dbReference type="NCBI Taxonomy" id="903984"/>
    <lineage>
        <taxon>Bacteria</taxon>
        <taxon>Bacillati</taxon>
        <taxon>Bacillota</taxon>
        <taxon>Bacilli</taxon>
        <taxon>Lactobacillales</taxon>
        <taxon>Enterococcaceae</taxon>
        <taxon>Enterococcus</taxon>
    </lineage>
</organism>
<dbReference type="PROSITE" id="PS50222">
    <property type="entry name" value="EF_HAND_2"/>
    <property type="match status" value="1"/>
</dbReference>
<name>A0A1E5GCA8_9ENTE</name>
<evidence type="ECO:0000313" key="3">
    <source>
        <dbReference type="EMBL" id="OEG10297.1"/>
    </source>
</evidence>
<gene>
    <name evidence="3" type="ORF">BCR21_13175</name>
</gene>
<dbReference type="NCBIfam" id="TIGR03296">
    <property type="entry name" value="M6dom_TIGR03296"/>
    <property type="match status" value="1"/>
</dbReference>
<feature type="signal peptide" evidence="1">
    <location>
        <begin position="1"/>
        <end position="28"/>
    </location>
</feature>
<dbReference type="InterPro" id="IPR008757">
    <property type="entry name" value="Peptidase_M6-like_domain"/>
</dbReference>
<dbReference type="STRING" id="903984.BCR21_13175"/>
<dbReference type="Pfam" id="PF05547">
    <property type="entry name" value="Peptidase_M6"/>
    <property type="match status" value="1"/>
</dbReference>
<dbReference type="GO" id="GO:0008233">
    <property type="term" value="F:peptidase activity"/>
    <property type="evidence" value="ECO:0007669"/>
    <property type="project" value="InterPro"/>
</dbReference>
<sequence length="916" mass="102685">MKKKMLCMVSSLFLGGLFCFGGESEVHAAPVNPNMGKVTFEQPDGKTFEGERKGDEHLNYVVADKTSDIVVQGKDNFWYYAQKGKARTGIQTSGKKYLIDEKPADTLSEKEVATLKVPIPKQIKNASNADYKLNRDQNLLVILVEYNNQKFNKSAYSWGMREESSVEQWQQKVFGVGNENKSVKEYYTEATQDRINLLPAQTSQFASAPGVIKVSLDEDHPNSDGTQKNPDTLYMERALKKAEEHIDLSAYDKNKDGKLETNELHVMFIVAGFEMTNSSATRNAVWAHKSFAGLSSKNGSYFDNGYFVVGEKMMVHYEKKYNDGMVLSTSIDVPLSIGAIAHEFGHDLGLPDLYGPNTVDGGGGLGYHSVMSSGMWGGHDIWYSKKSADDSGALPAHFDAYSKMKLGFPVETVENEREVTAMDGSHDEFKVYKLPIYKENKRSEEEYYLIENRQIFGFDEGRRAYNGSEGISLYHVNENYPNNLNISNYGDQLVTLKEADESINGYPLLSKEKGDDYSSNSYFKKGSNNIFSVKTVPSSVTKEGGYPHFSVSVEDEKNEIMKIKFENTQPIKGTYGTSAWYFDKMTNILTFEDGVFPNTSNSMTIRDVIESQFNGEKIKKIVIAGDNVKLTTGNSLFANLNDLESIEGLEKLNTRGVTSMRMMFFGSKSIQTLNVSNFDTSNVVDMSSMFYGDSDLTTLNMSGWNTINVRDMQMMFYGLSKIQHLDVSNFDTGNVGNMSDMFTGLTNITNLDVTNLDTSNVVYMSRMFDSLPNLTSLDLSNFITGKVTHMHQMFYGATKLKELDLSSFDTRRTKNMADMFYNCQSLETLNLSNFVMRNTIIGGMFHGCSSLDTLVLGKGSLLHEKNWNVELESKTELPYSDAWMGPDNTIMHSSTSQFIGGYNGTKPGIYTRERIN</sequence>
<dbReference type="EMBL" id="MIJZ01000015">
    <property type="protein sequence ID" value="OEG10297.1"/>
    <property type="molecule type" value="Genomic_DNA"/>
</dbReference>
<keyword evidence="1" id="KW-0732">Signal</keyword>
<comment type="caution">
    <text evidence="3">The sequence shown here is derived from an EMBL/GenBank/DDBJ whole genome shotgun (WGS) entry which is preliminary data.</text>
</comment>
<dbReference type="AlphaFoldDB" id="A0A1E5GCA8"/>